<evidence type="ECO:0000256" key="1">
    <source>
        <dbReference type="ARBA" id="ARBA00004123"/>
    </source>
</evidence>
<dbReference type="SUPFAM" id="SSF51197">
    <property type="entry name" value="Clavaminate synthase-like"/>
    <property type="match status" value="1"/>
</dbReference>
<dbReference type="Proteomes" id="UP000574390">
    <property type="component" value="Unassembled WGS sequence"/>
</dbReference>
<name>A0A7J6TN03_PEROL</name>
<comment type="subcellular location">
    <subcellularLocation>
        <location evidence="1">Nucleus</location>
    </subcellularLocation>
</comment>
<dbReference type="PROSITE" id="PS51184">
    <property type="entry name" value="JMJC"/>
    <property type="match status" value="1"/>
</dbReference>
<comment type="caution">
    <text evidence="6">The sequence shown here is derived from an EMBL/GenBank/DDBJ whole genome shotgun (WGS) entry which is preliminary data.</text>
</comment>
<dbReference type="Gene3D" id="3.30.40.10">
    <property type="entry name" value="Zinc/RING finger domain, C3HC4 (zinc finger)"/>
    <property type="match status" value="1"/>
</dbReference>
<dbReference type="InterPro" id="IPR011011">
    <property type="entry name" value="Znf_FYVE_PHD"/>
</dbReference>
<evidence type="ECO:0000313" key="6">
    <source>
        <dbReference type="EMBL" id="KAF4745680.1"/>
    </source>
</evidence>
<feature type="compositionally biased region" description="Basic and acidic residues" evidence="3">
    <location>
        <begin position="919"/>
        <end position="931"/>
    </location>
</feature>
<dbReference type="InterPro" id="IPR003347">
    <property type="entry name" value="JmjC_dom"/>
</dbReference>
<dbReference type="SUPFAM" id="SSF57903">
    <property type="entry name" value="FYVE/PHD zinc finger"/>
    <property type="match status" value="1"/>
</dbReference>
<evidence type="ECO:0000256" key="2">
    <source>
        <dbReference type="ARBA" id="ARBA00023242"/>
    </source>
</evidence>
<evidence type="ECO:0000256" key="3">
    <source>
        <dbReference type="SAM" id="MobiDB-lite"/>
    </source>
</evidence>
<evidence type="ECO:0000313" key="7">
    <source>
        <dbReference type="Proteomes" id="UP000574390"/>
    </source>
</evidence>
<dbReference type="InterPro" id="IPR013083">
    <property type="entry name" value="Znf_RING/FYVE/PHD"/>
</dbReference>
<proteinExistence type="predicted"/>
<feature type="compositionally biased region" description="Low complexity" evidence="3">
    <location>
        <begin position="948"/>
        <end position="962"/>
    </location>
</feature>
<dbReference type="GO" id="GO:0010468">
    <property type="term" value="P:regulation of gene expression"/>
    <property type="evidence" value="ECO:0007669"/>
    <property type="project" value="TreeGrafter"/>
</dbReference>
<evidence type="ECO:0000259" key="4">
    <source>
        <dbReference type="PROSITE" id="PS51183"/>
    </source>
</evidence>
<accession>A0A7J6TN03</accession>
<feature type="domain" description="JmjN" evidence="4">
    <location>
        <begin position="48"/>
        <end position="90"/>
    </location>
</feature>
<reference evidence="6 7" key="1">
    <citation type="submission" date="2020-04" db="EMBL/GenBank/DDBJ databases">
        <title>Perkinsus olseni comparative genomics.</title>
        <authorList>
            <person name="Bogema D.R."/>
        </authorList>
    </citation>
    <scope>NUCLEOTIDE SEQUENCE [LARGE SCALE GENOMIC DNA]</scope>
    <source>
        <strain evidence="6">ATCC PRA-205</strain>
    </source>
</reference>
<dbReference type="PANTHER" id="PTHR10694">
    <property type="entry name" value="LYSINE-SPECIFIC DEMETHYLASE"/>
    <property type="match status" value="1"/>
</dbReference>
<dbReference type="EMBL" id="JABANM010006592">
    <property type="protein sequence ID" value="KAF4745680.1"/>
    <property type="molecule type" value="Genomic_DNA"/>
</dbReference>
<dbReference type="Pfam" id="PF02373">
    <property type="entry name" value="JmjC"/>
    <property type="match status" value="1"/>
</dbReference>
<dbReference type="InterPro" id="IPR003349">
    <property type="entry name" value="JmjN"/>
</dbReference>
<feature type="compositionally biased region" description="Basic and acidic residues" evidence="3">
    <location>
        <begin position="21"/>
        <end position="37"/>
    </location>
</feature>
<organism evidence="6 7">
    <name type="scientific">Perkinsus olseni</name>
    <name type="common">Perkinsus atlanticus</name>
    <dbReference type="NCBI Taxonomy" id="32597"/>
    <lineage>
        <taxon>Eukaryota</taxon>
        <taxon>Sar</taxon>
        <taxon>Alveolata</taxon>
        <taxon>Perkinsozoa</taxon>
        <taxon>Perkinsea</taxon>
        <taxon>Perkinsida</taxon>
        <taxon>Perkinsidae</taxon>
        <taxon>Perkinsus</taxon>
    </lineage>
</organism>
<feature type="compositionally biased region" description="Low complexity" evidence="3">
    <location>
        <begin position="1"/>
        <end position="16"/>
    </location>
</feature>
<dbReference type="PROSITE" id="PS51183">
    <property type="entry name" value="JMJN"/>
    <property type="match status" value="1"/>
</dbReference>
<evidence type="ECO:0000259" key="5">
    <source>
        <dbReference type="PROSITE" id="PS51184"/>
    </source>
</evidence>
<feature type="region of interest" description="Disordered" evidence="3">
    <location>
        <begin position="1"/>
        <end position="41"/>
    </location>
</feature>
<dbReference type="GO" id="GO:0032452">
    <property type="term" value="F:histone demethylase activity"/>
    <property type="evidence" value="ECO:0007669"/>
    <property type="project" value="TreeGrafter"/>
</dbReference>
<gene>
    <name evidence="6" type="ORF">FOZ62_016690</name>
</gene>
<dbReference type="GO" id="GO:0005634">
    <property type="term" value="C:nucleus"/>
    <property type="evidence" value="ECO:0007669"/>
    <property type="project" value="UniProtKB-SubCell"/>
</dbReference>
<feature type="domain" description="JmjC" evidence="5">
    <location>
        <begin position="528"/>
        <end position="701"/>
    </location>
</feature>
<sequence>MLPSLPLHGQQQQHLPATVTNKREQESAAESIHRGLEPEASSSIIPPSPVYYASAEEFDDPYEFFIKLHAKYGQSYGVVIIKPPPSWLGPWRALGDPLTTSPPQRTRLEEESSRLSTYRIWKNPCMRFRPRVQHISQIGGLRRQDSIFEKKLRLIRFIRGEPLPFCAQVPHLRLSHQPAGGSVKRMRLSEVAENDSDERQTVRISLFTMFNSWREHRGDWEGIARASLRLHCGYVKEVEPRVVEQLRRIYDAWIKGYESYILNPCSALADSEACCGEIRTTAEAVKLGDTFCRVQMLEGRGRGPIKYTTTVLRREKKTFTVENVPSDATAEGMRWKDVFSASELLFLKANGSTFEQAEKFSVAAEERDSVALCEACCLLLLPESERGGPHLKCLACDCTLHVSCLMKQYPDVKVEQELDWFCPRCVKNAHRGRMLREETGFGFDWCSDMTMANFVAHNDAVCEKIFGAAHPEEPAVEEVFWRVVNCGSAQHDSPEAVAACDDIWYGNDLDSAEVSSDAFPRAGSPYFLAEGEQWSLRTLPLLPDSVLNEYLPSHSGSPLDITGVTRPWVYLGSALSAFCWHAEDQYLYSINCHHAGAAKIWYSVPGRQAGAMEDLFRRELPTLFNSSPDLTQHMTTMMDPKMLLTQGLLVTRGVQRPGDIVLTFPGAYHGGLNAGVNLAEAVNVPARDWITMGSVACRAYTQLCRRPIFCFDDLVINICRVYATGEDMHPLLALQAMRHLQYMKKQRTATPKAITASPRSSSDILARIDPDKPWLVINTSRARRTVSPLGFRCTGSPASRNIANDWHVREADGAVCYICRQFCSIVAGECRDCGLVYCNLHIGACCGHPVASKLIHNLLDSDDLSKILGCCQRRFKRWRAWYRKIARVHRSVALYLGEAPSTPTPHELHSDDLECMKSEGELTPTRPERRAKQNAMKSWKSKNSPGTSSIDSNSTLSSPSSPRSALALRVDISTISSILEERESEGIPWRFPMEPPNADWLLGLKERCGDPWETRVESLLDGGEPIKFERLFDLLNDVIVNTTPVRCPRETELIDKLTQVTHVRFIIRSALGMKQLSSRERGIHIKSPPTTPAPDSTLGRDRTSIGDFVITGTHEALGRFRVGGKTDVSEALSQAELALAQARELGVTDLPEEPLVRDCITAFAHAKKSSRVKASAGCLGVEGRTNSTLWKITATHI</sequence>
<keyword evidence="2" id="KW-0539">Nucleus</keyword>
<protein>
    <submittedName>
        <fullName evidence="6">Uncharacterized protein</fullName>
    </submittedName>
</protein>
<dbReference type="AlphaFoldDB" id="A0A7J6TN03"/>
<feature type="region of interest" description="Disordered" evidence="3">
    <location>
        <begin position="919"/>
        <end position="962"/>
    </location>
</feature>
<dbReference type="SMART" id="SM00545">
    <property type="entry name" value="JmjN"/>
    <property type="match status" value="1"/>
</dbReference>
<dbReference type="Gene3D" id="2.60.120.650">
    <property type="entry name" value="Cupin"/>
    <property type="match status" value="2"/>
</dbReference>
<dbReference type="GO" id="GO:0000785">
    <property type="term" value="C:chromatin"/>
    <property type="evidence" value="ECO:0007669"/>
    <property type="project" value="TreeGrafter"/>
</dbReference>
<dbReference type="SMART" id="SM00558">
    <property type="entry name" value="JmjC"/>
    <property type="match status" value="1"/>
</dbReference>